<dbReference type="Proteomes" id="UP001497700">
    <property type="component" value="Unassembled WGS sequence"/>
</dbReference>
<gene>
    <name evidence="1" type="ORF">F4820DRAFT_435466</name>
</gene>
<protein>
    <submittedName>
        <fullName evidence="1">Uncharacterized protein</fullName>
    </submittedName>
</protein>
<keyword evidence="2" id="KW-1185">Reference proteome</keyword>
<accession>A0ACB9YNI4</accession>
<evidence type="ECO:0000313" key="2">
    <source>
        <dbReference type="Proteomes" id="UP001497700"/>
    </source>
</evidence>
<dbReference type="EMBL" id="MU393569">
    <property type="protein sequence ID" value="KAI4860884.1"/>
    <property type="molecule type" value="Genomic_DNA"/>
</dbReference>
<sequence length="428" mass="48176">MQKRRSHKKSRNGCQNCKKWHTKCDEQGPPCNNCALRKAKCVYSRPNDGNVGDRGSLSIRTKRVEAAACRIHVDRPPGDIGALCGAYGGPSRLLDLELMHQWSTKTFECFKGIPEDGEYLQNILPRSALKYDFMLNCIMAISSLHIAKSVEESQSAKYLNAALEFYNRGSSSFRTNLGSINEENCLPLYMFSAIAVTVHLSIPQSSPSILSHATVAFDLLIGCTSIGMMAMPWLLESPFPLRIFLSRMGASKDLIDADAKAAFARLRLLNDRRYKATSQVNYDQEETPGVVIIREHELYEMTIQFLELCYAEEARGVLSGFCTTFPSMAGKPFVSLFSQRDPFTLLIVMHWAVLLNEVNEKYWYMTSFGWKLAVEIADLLKTSHPELALEWEDAISWPLKRMGLPVSQPRQLSYSEGGSWELVRGTLT</sequence>
<proteinExistence type="predicted"/>
<evidence type="ECO:0000313" key="1">
    <source>
        <dbReference type="EMBL" id="KAI4860884.1"/>
    </source>
</evidence>
<organism evidence="1 2">
    <name type="scientific">Hypoxylon rubiginosum</name>
    <dbReference type="NCBI Taxonomy" id="110542"/>
    <lineage>
        <taxon>Eukaryota</taxon>
        <taxon>Fungi</taxon>
        <taxon>Dikarya</taxon>
        <taxon>Ascomycota</taxon>
        <taxon>Pezizomycotina</taxon>
        <taxon>Sordariomycetes</taxon>
        <taxon>Xylariomycetidae</taxon>
        <taxon>Xylariales</taxon>
        <taxon>Hypoxylaceae</taxon>
        <taxon>Hypoxylon</taxon>
    </lineage>
</organism>
<comment type="caution">
    <text evidence="1">The sequence shown here is derived from an EMBL/GenBank/DDBJ whole genome shotgun (WGS) entry which is preliminary data.</text>
</comment>
<name>A0ACB9YNI4_9PEZI</name>
<reference evidence="1 2" key="1">
    <citation type="journal article" date="2022" name="New Phytol.">
        <title>Ecological generalism drives hyperdiversity of secondary metabolite gene clusters in xylarialean endophytes.</title>
        <authorList>
            <person name="Franco M.E.E."/>
            <person name="Wisecaver J.H."/>
            <person name="Arnold A.E."/>
            <person name="Ju Y.M."/>
            <person name="Slot J.C."/>
            <person name="Ahrendt S."/>
            <person name="Moore L.P."/>
            <person name="Eastman K.E."/>
            <person name="Scott K."/>
            <person name="Konkel Z."/>
            <person name="Mondo S.J."/>
            <person name="Kuo A."/>
            <person name="Hayes R.D."/>
            <person name="Haridas S."/>
            <person name="Andreopoulos B."/>
            <person name="Riley R."/>
            <person name="LaButti K."/>
            <person name="Pangilinan J."/>
            <person name="Lipzen A."/>
            <person name="Amirebrahimi M."/>
            <person name="Yan J."/>
            <person name="Adam C."/>
            <person name="Keymanesh K."/>
            <person name="Ng V."/>
            <person name="Louie K."/>
            <person name="Northen T."/>
            <person name="Drula E."/>
            <person name="Henrissat B."/>
            <person name="Hsieh H.M."/>
            <person name="Youens-Clark K."/>
            <person name="Lutzoni F."/>
            <person name="Miadlikowska J."/>
            <person name="Eastwood D.C."/>
            <person name="Hamelin R.C."/>
            <person name="Grigoriev I.V."/>
            <person name="U'Ren J.M."/>
        </authorList>
    </citation>
    <scope>NUCLEOTIDE SEQUENCE [LARGE SCALE GENOMIC DNA]</scope>
    <source>
        <strain evidence="1 2">CBS 119005</strain>
    </source>
</reference>